<keyword evidence="5" id="KW-1185">Reference proteome</keyword>
<evidence type="ECO:0000259" key="3">
    <source>
        <dbReference type="Pfam" id="PF01578"/>
    </source>
</evidence>
<accession>A0A9X2FFA3</accession>
<evidence type="ECO:0000313" key="4">
    <source>
        <dbReference type="EMBL" id="MCO6045214.1"/>
    </source>
</evidence>
<feature type="domain" description="Cytochrome c assembly protein" evidence="3">
    <location>
        <begin position="70"/>
        <end position="267"/>
    </location>
</feature>
<evidence type="ECO:0000256" key="2">
    <source>
        <dbReference type="SAM" id="Phobius"/>
    </source>
</evidence>
<feature type="transmembrane region" description="Helical" evidence="2">
    <location>
        <begin position="218"/>
        <end position="237"/>
    </location>
</feature>
<feature type="transmembrane region" description="Helical" evidence="2">
    <location>
        <begin position="91"/>
        <end position="110"/>
    </location>
</feature>
<proteinExistence type="predicted"/>
<name>A0A9X2FFA3_9BACT</name>
<dbReference type="InterPro" id="IPR002541">
    <property type="entry name" value="Cyt_c_assembly"/>
</dbReference>
<feature type="compositionally biased region" description="Low complexity" evidence="1">
    <location>
        <begin position="289"/>
        <end position="298"/>
    </location>
</feature>
<feature type="transmembrane region" description="Helical" evidence="2">
    <location>
        <begin position="180"/>
        <end position="198"/>
    </location>
</feature>
<reference evidence="4" key="1">
    <citation type="submission" date="2022-06" db="EMBL/GenBank/DDBJ databases">
        <title>Aeoliella straminimaris, a novel planctomycete from sediments.</title>
        <authorList>
            <person name="Vitorino I.R."/>
            <person name="Lage O.M."/>
        </authorList>
    </citation>
    <scope>NUCLEOTIDE SEQUENCE</scope>
    <source>
        <strain evidence="4">ICT_H6.2</strain>
    </source>
</reference>
<keyword evidence="2" id="KW-0472">Membrane</keyword>
<gene>
    <name evidence="4" type="primary">ccsA</name>
    <name evidence="4" type="ORF">NG895_14980</name>
</gene>
<feature type="transmembrane region" description="Helical" evidence="2">
    <location>
        <begin position="246"/>
        <end position="266"/>
    </location>
</feature>
<dbReference type="Pfam" id="PF01578">
    <property type="entry name" value="Cytochrom_C_asm"/>
    <property type="match status" value="1"/>
</dbReference>
<protein>
    <submittedName>
        <fullName evidence="4">Cytochrome c biogenesis protein CcsA</fullName>
    </submittedName>
</protein>
<evidence type="ECO:0000256" key="1">
    <source>
        <dbReference type="SAM" id="MobiDB-lite"/>
    </source>
</evidence>
<keyword evidence="2" id="KW-0812">Transmembrane</keyword>
<feature type="transmembrane region" description="Helical" evidence="2">
    <location>
        <begin position="66"/>
        <end position="84"/>
    </location>
</feature>
<dbReference type="Proteomes" id="UP001155241">
    <property type="component" value="Unassembled WGS sequence"/>
</dbReference>
<dbReference type="GO" id="GO:0020037">
    <property type="term" value="F:heme binding"/>
    <property type="evidence" value="ECO:0007669"/>
    <property type="project" value="InterPro"/>
</dbReference>
<dbReference type="GO" id="GO:0017004">
    <property type="term" value="P:cytochrome complex assembly"/>
    <property type="evidence" value="ECO:0007669"/>
    <property type="project" value="InterPro"/>
</dbReference>
<feature type="transmembrane region" description="Helical" evidence="2">
    <location>
        <begin position="6"/>
        <end position="26"/>
    </location>
</feature>
<comment type="caution">
    <text evidence="4">The sequence shown here is derived from an EMBL/GenBank/DDBJ whole genome shotgun (WGS) entry which is preliminary data.</text>
</comment>
<dbReference type="EMBL" id="JAMXLR010000051">
    <property type="protein sequence ID" value="MCO6045214.1"/>
    <property type="molecule type" value="Genomic_DNA"/>
</dbReference>
<organism evidence="4 5">
    <name type="scientific">Aeoliella straminimaris</name>
    <dbReference type="NCBI Taxonomy" id="2954799"/>
    <lineage>
        <taxon>Bacteria</taxon>
        <taxon>Pseudomonadati</taxon>
        <taxon>Planctomycetota</taxon>
        <taxon>Planctomycetia</taxon>
        <taxon>Pirellulales</taxon>
        <taxon>Lacipirellulaceae</taxon>
        <taxon>Aeoliella</taxon>
    </lineage>
</organism>
<dbReference type="RefSeq" id="WP_252853324.1">
    <property type="nucleotide sequence ID" value="NZ_JAMXLR010000051.1"/>
</dbReference>
<sequence>MGNVSVLCFAASYTVALVLEIAGLWVRFGWHRLAMVVMAVAGLVAHSAYLVYHSVGSVAFLRTPELWYLVVAWVLAAFYLWVVFTSPKTAMGLFVLPLVLITIALAETASTEPFAQQRASQFWGALHGSLMTLSTVTVSVGFIAGLMYLIQSWRLKHKVPPSPEFQLPSLEWLERTNSRALSFSVVLVCGGFISGIVLSRLQHSGDSSYQLFGDPVVISLLLMLVWLIVAEVFRMIYPSARRGRKVAYLTLASFGFLALTLITFTMNDVHGRPREASAAQSQDPSAHFAPPSVASSESAADELHLVGRHKAEVLS</sequence>
<feature type="transmembrane region" description="Helical" evidence="2">
    <location>
        <begin position="130"/>
        <end position="150"/>
    </location>
</feature>
<evidence type="ECO:0000313" key="5">
    <source>
        <dbReference type="Proteomes" id="UP001155241"/>
    </source>
</evidence>
<dbReference type="AlphaFoldDB" id="A0A9X2FFA3"/>
<feature type="transmembrane region" description="Helical" evidence="2">
    <location>
        <begin position="33"/>
        <end position="54"/>
    </location>
</feature>
<feature type="region of interest" description="Disordered" evidence="1">
    <location>
        <begin position="273"/>
        <end position="299"/>
    </location>
</feature>
<keyword evidence="2" id="KW-1133">Transmembrane helix</keyword>